<name>A0ABW1JEU6_9ACTN</name>
<accession>A0ABW1JEU6</accession>
<dbReference type="PANTHER" id="PTHR37042:SF4">
    <property type="entry name" value="OUTER MEMBRANE PROTEIN RV1973"/>
    <property type="match status" value="1"/>
</dbReference>
<comment type="subcellular location">
    <subcellularLocation>
        <location evidence="1">Membrane</location>
    </subcellularLocation>
</comment>
<proteinExistence type="predicted"/>
<reference evidence="4" key="1">
    <citation type="journal article" date="2019" name="Int. J. Syst. Evol. Microbiol.">
        <title>The Global Catalogue of Microorganisms (GCM) 10K type strain sequencing project: providing services to taxonomists for standard genome sequencing and annotation.</title>
        <authorList>
            <consortium name="The Broad Institute Genomics Platform"/>
            <consortium name="The Broad Institute Genome Sequencing Center for Infectious Disease"/>
            <person name="Wu L."/>
            <person name="Ma J."/>
        </authorList>
    </citation>
    <scope>NUCLEOTIDE SEQUENCE [LARGE SCALE GENOMIC DNA]</scope>
    <source>
        <strain evidence="4">KACC 14249</strain>
    </source>
</reference>
<evidence type="ECO:0000256" key="2">
    <source>
        <dbReference type="ARBA" id="ARBA00023136"/>
    </source>
</evidence>
<dbReference type="EMBL" id="JBHSRD010000004">
    <property type="protein sequence ID" value="MFC6007892.1"/>
    <property type="molecule type" value="Genomic_DNA"/>
</dbReference>
<organism evidence="3 4">
    <name type="scientific">Angustibacter luteus</name>
    <dbReference type="NCBI Taxonomy" id="658456"/>
    <lineage>
        <taxon>Bacteria</taxon>
        <taxon>Bacillati</taxon>
        <taxon>Actinomycetota</taxon>
        <taxon>Actinomycetes</taxon>
        <taxon>Kineosporiales</taxon>
        <taxon>Kineosporiaceae</taxon>
    </lineage>
</organism>
<evidence type="ECO:0008006" key="5">
    <source>
        <dbReference type="Google" id="ProtNLM"/>
    </source>
</evidence>
<dbReference type="Proteomes" id="UP001596189">
    <property type="component" value="Unassembled WGS sequence"/>
</dbReference>
<protein>
    <recommendedName>
        <fullName evidence="5">Mce-associated membrane protein</fullName>
    </recommendedName>
</protein>
<evidence type="ECO:0000256" key="1">
    <source>
        <dbReference type="ARBA" id="ARBA00004370"/>
    </source>
</evidence>
<evidence type="ECO:0000313" key="3">
    <source>
        <dbReference type="EMBL" id="MFC6007892.1"/>
    </source>
</evidence>
<keyword evidence="4" id="KW-1185">Reference proteome</keyword>
<dbReference type="PANTHER" id="PTHR37042">
    <property type="entry name" value="OUTER MEMBRANE PROTEIN RV1973"/>
    <property type="match status" value="1"/>
</dbReference>
<dbReference type="RefSeq" id="WP_345715426.1">
    <property type="nucleotide sequence ID" value="NZ_BAABFP010000002.1"/>
</dbReference>
<gene>
    <name evidence="3" type="ORF">ACFQDO_12220</name>
</gene>
<keyword evidence="2" id="KW-0472">Membrane</keyword>
<evidence type="ECO:0000313" key="4">
    <source>
        <dbReference type="Proteomes" id="UP001596189"/>
    </source>
</evidence>
<comment type="caution">
    <text evidence="3">The sequence shown here is derived from an EMBL/GenBank/DDBJ whole genome shotgun (WGS) entry which is preliminary data.</text>
</comment>
<sequence length="158" mass="16835">MPVWLLGVLAGLLVVALVGVGALVVLDRRAQAVDDARGAATRAAATAATKVLSYDYRHLDADFAAGRARTTGAFRDQYAKTTSQAVKQVATQTKATVVAQVASTGVVRATGDEVVVVLFVNQTTTSNRLERPQLDQNRVEMTMSHRGGQWLVSQVRGL</sequence>